<dbReference type="PANTHER" id="PTHR37507">
    <property type="entry name" value="SPORULATION PROTEIN YDCC"/>
    <property type="match status" value="1"/>
</dbReference>
<evidence type="ECO:0000256" key="1">
    <source>
        <dbReference type="SAM" id="MobiDB-lite"/>
    </source>
</evidence>
<gene>
    <name evidence="3" type="ORF">OIN60_19425</name>
</gene>
<name>A0ABT9FVZ3_9BACL</name>
<feature type="compositionally biased region" description="Polar residues" evidence="1">
    <location>
        <begin position="257"/>
        <end position="268"/>
    </location>
</feature>
<dbReference type="SUPFAM" id="SSF89392">
    <property type="entry name" value="Prokaryotic lipoproteins and lipoprotein localization factors"/>
    <property type="match status" value="1"/>
</dbReference>
<evidence type="ECO:0000313" key="3">
    <source>
        <dbReference type="EMBL" id="MDP4098899.1"/>
    </source>
</evidence>
<dbReference type="RefSeq" id="WP_305756519.1">
    <property type="nucleotide sequence ID" value="NZ_JAPCKK010000031.1"/>
</dbReference>
<accession>A0ABT9FVZ3</accession>
<comment type="caution">
    <text evidence="3">The sequence shown here is derived from an EMBL/GenBank/DDBJ whole genome shotgun (WGS) entry which is preliminary data.</text>
</comment>
<sequence length="422" mass="46090">MRRSSWILAMIMCVTVLLAGCGKKSADDVVKDLSDVVSGMDSYHGTAQMTLHTGQTPQEYTVDVSYRKPSYYRIAMTNEKKDITQIVLRNDEGVFVLTPSLNKSFRFKSDWPDNQGQVYLYETLARSIIGDETRQLADDENAYVFDVAANYNSHALVRQKIWLNKDNYAPQQVQVSDANAKVVVDLKFSDFKFGTEFDKDVFDMERNMSAGSTAVPPADSGDAEDPAKQPEKDTQPDAETGETDQTGTLDQAGALDQTATDSSGTATGEESGAKEETAESGTQVGALGTEAAEPNSEDHADQPSEDPAMGEFGIIEPAYMPAGVQMRDMPEVGDSETHTVMMRYSGQYNYTIVETRPLDRAVSLAAGDPIDMGFGVVGVLTGDQQQTLTWMMDGVEFRITSADLPVQEMIQIAASMQDQSGK</sequence>
<dbReference type="PROSITE" id="PS51257">
    <property type="entry name" value="PROKAR_LIPOPROTEIN"/>
    <property type="match status" value="1"/>
</dbReference>
<dbReference type="InterPro" id="IPR052944">
    <property type="entry name" value="Sporulation_related"/>
</dbReference>
<protein>
    <submittedName>
        <fullName evidence="3">DUF4367 domain-containing protein</fullName>
    </submittedName>
</protein>
<reference evidence="3 4" key="1">
    <citation type="submission" date="2022-10" db="EMBL/GenBank/DDBJ databases">
        <title>Paenibacillus description and whole genome data of maize root bacterial community.</title>
        <authorList>
            <person name="Marton D."/>
            <person name="Farkas M."/>
            <person name="Cserhati M."/>
        </authorList>
    </citation>
    <scope>NUCLEOTIDE SEQUENCE [LARGE SCALE GENOMIC DNA]</scope>
    <source>
        <strain evidence="3 4">P96</strain>
    </source>
</reference>
<feature type="compositionally biased region" description="Basic and acidic residues" evidence="1">
    <location>
        <begin position="225"/>
        <end position="235"/>
    </location>
</feature>
<keyword evidence="4" id="KW-1185">Reference proteome</keyword>
<keyword evidence="2" id="KW-0732">Signal</keyword>
<feature type="signal peptide" evidence="2">
    <location>
        <begin position="1"/>
        <end position="19"/>
    </location>
</feature>
<dbReference type="InterPro" id="IPR029046">
    <property type="entry name" value="LolA/LolB/LppX"/>
</dbReference>
<dbReference type="Gene3D" id="2.50.20.10">
    <property type="entry name" value="Lipoprotein localisation LolA/LolB/LppX"/>
    <property type="match status" value="1"/>
</dbReference>
<organism evidence="3 4">
    <name type="scientific">Paenibacillus zeirhizosphaerae</name>
    <dbReference type="NCBI Taxonomy" id="2987519"/>
    <lineage>
        <taxon>Bacteria</taxon>
        <taxon>Bacillati</taxon>
        <taxon>Bacillota</taxon>
        <taxon>Bacilli</taxon>
        <taxon>Bacillales</taxon>
        <taxon>Paenibacillaceae</taxon>
        <taxon>Paenibacillus</taxon>
    </lineage>
</organism>
<dbReference type="EMBL" id="JAPCKK010000031">
    <property type="protein sequence ID" value="MDP4098899.1"/>
    <property type="molecule type" value="Genomic_DNA"/>
</dbReference>
<feature type="region of interest" description="Disordered" evidence="1">
    <location>
        <begin position="291"/>
        <end position="310"/>
    </location>
</feature>
<evidence type="ECO:0000256" key="2">
    <source>
        <dbReference type="SAM" id="SignalP"/>
    </source>
</evidence>
<feature type="chain" id="PRO_5045566087" evidence="2">
    <location>
        <begin position="20"/>
        <end position="422"/>
    </location>
</feature>
<evidence type="ECO:0000313" key="4">
    <source>
        <dbReference type="Proteomes" id="UP001241848"/>
    </source>
</evidence>
<feature type="region of interest" description="Disordered" evidence="1">
    <location>
        <begin position="210"/>
        <end position="283"/>
    </location>
</feature>
<dbReference type="PANTHER" id="PTHR37507:SF2">
    <property type="entry name" value="SPORULATION PROTEIN YDCC"/>
    <property type="match status" value="1"/>
</dbReference>
<proteinExistence type="predicted"/>
<dbReference type="Proteomes" id="UP001241848">
    <property type="component" value="Unassembled WGS sequence"/>
</dbReference>